<organism evidence="1">
    <name type="scientific">marine metagenome</name>
    <dbReference type="NCBI Taxonomy" id="408172"/>
    <lineage>
        <taxon>unclassified sequences</taxon>
        <taxon>metagenomes</taxon>
        <taxon>ecological metagenomes</taxon>
    </lineage>
</organism>
<name>A0A381VAF5_9ZZZZ</name>
<accession>A0A381VAF5</accession>
<dbReference type="AlphaFoldDB" id="A0A381VAF5"/>
<dbReference type="EMBL" id="UINC01008153">
    <property type="protein sequence ID" value="SVA36748.1"/>
    <property type="molecule type" value="Genomic_DNA"/>
</dbReference>
<proteinExistence type="predicted"/>
<gene>
    <name evidence="1" type="ORF">METZ01_LOCUS89602</name>
</gene>
<reference evidence="1" key="1">
    <citation type="submission" date="2018-05" db="EMBL/GenBank/DDBJ databases">
        <authorList>
            <person name="Lanie J.A."/>
            <person name="Ng W.-L."/>
            <person name="Kazmierczak K.M."/>
            <person name="Andrzejewski T.M."/>
            <person name="Davidsen T.M."/>
            <person name="Wayne K.J."/>
            <person name="Tettelin H."/>
            <person name="Glass J.I."/>
            <person name="Rusch D."/>
            <person name="Podicherti R."/>
            <person name="Tsui H.-C.T."/>
            <person name="Winkler M.E."/>
        </authorList>
    </citation>
    <scope>NUCLEOTIDE SEQUENCE</scope>
</reference>
<sequence length="48" mass="5663">MWTTPEPCPRKYRVTQENGGVLVNAVDIHRYCKLDYGGKFILKEEYDE</sequence>
<protein>
    <submittedName>
        <fullName evidence="1">Uncharacterized protein</fullName>
    </submittedName>
</protein>
<evidence type="ECO:0000313" key="1">
    <source>
        <dbReference type="EMBL" id="SVA36748.1"/>
    </source>
</evidence>